<dbReference type="Pfam" id="PF11812">
    <property type="entry name" value="DUF3333"/>
    <property type="match status" value="1"/>
</dbReference>
<evidence type="ECO:0000256" key="8">
    <source>
        <dbReference type="ARBA" id="ARBA00023136"/>
    </source>
</evidence>
<dbReference type="PROSITE" id="PS50928">
    <property type="entry name" value="ABC_TM1"/>
    <property type="match status" value="1"/>
</dbReference>
<protein>
    <recommendedName>
        <fullName evidence="3 9">Phosphate transport system permease protein PstA</fullName>
    </recommendedName>
</protein>
<keyword evidence="6 9" id="KW-0812">Transmembrane</keyword>
<comment type="subcellular location">
    <subcellularLocation>
        <location evidence="9">Cell inner membrane</location>
        <topology evidence="9">Multi-pass membrane protein</topology>
    </subcellularLocation>
    <subcellularLocation>
        <location evidence="1">Cell membrane</location>
        <topology evidence="1">Multi-pass membrane protein</topology>
    </subcellularLocation>
</comment>
<evidence type="ECO:0000256" key="2">
    <source>
        <dbReference type="ARBA" id="ARBA00007069"/>
    </source>
</evidence>
<dbReference type="SUPFAM" id="SSF161098">
    <property type="entry name" value="MetI-like"/>
    <property type="match status" value="1"/>
</dbReference>
<feature type="transmembrane region" description="Helical" evidence="9">
    <location>
        <begin position="228"/>
        <end position="253"/>
    </location>
</feature>
<keyword evidence="5 9" id="KW-1003">Cell membrane</keyword>
<keyword evidence="12" id="KW-1185">Reference proteome</keyword>
<accession>A3K641</accession>
<evidence type="ECO:0000256" key="4">
    <source>
        <dbReference type="ARBA" id="ARBA00022448"/>
    </source>
</evidence>
<feature type="domain" description="ABC transmembrane type-1" evidence="10">
    <location>
        <begin position="228"/>
        <end position="440"/>
    </location>
</feature>
<feature type="transmembrane region" description="Helical" evidence="9">
    <location>
        <begin position="37"/>
        <end position="58"/>
    </location>
</feature>
<feature type="transmembrane region" description="Helical" evidence="9">
    <location>
        <begin position="422"/>
        <end position="443"/>
    </location>
</feature>
<dbReference type="eggNOG" id="COG0581">
    <property type="taxonomic scope" value="Bacteria"/>
</dbReference>
<evidence type="ECO:0000256" key="7">
    <source>
        <dbReference type="ARBA" id="ARBA00022989"/>
    </source>
</evidence>
<evidence type="ECO:0000313" key="12">
    <source>
        <dbReference type="Proteomes" id="UP000005713"/>
    </source>
</evidence>
<feature type="transmembrane region" description="Helical" evidence="9">
    <location>
        <begin position="344"/>
        <end position="366"/>
    </location>
</feature>
<keyword evidence="4" id="KW-0813">Transport</keyword>
<dbReference type="NCBIfam" id="TIGR00974">
    <property type="entry name" value="3a0107s02c"/>
    <property type="match status" value="1"/>
</dbReference>
<dbReference type="Gene3D" id="1.10.3720.10">
    <property type="entry name" value="MetI-like"/>
    <property type="match status" value="1"/>
</dbReference>
<organism evidence="11 12">
    <name type="scientific">Sagittula stellata (strain ATCC 700073 / DSM 11524 / E-37)</name>
    <dbReference type="NCBI Taxonomy" id="388399"/>
    <lineage>
        <taxon>Bacteria</taxon>
        <taxon>Pseudomonadati</taxon>
        <taxon>Pseudomonadota</taxon>
        <taxon>Alphaproteobacteria</taxon>
        <taxon>Rhodobacterales</taxon>
        <taxon>Roseobacteraceae</taxon>
        <taxon>Sagittula</taxon>
    </lineage>
</organism>
<gene>
    <name evidence="11" type="ORF">SSE37_06129</name>
</gene>
<evidence type="ECO:0000256" key="6">
    <source>
        <dbReference type="ARBA" id="ARBA00022692"/>
    </source>
</evidence>
<dbReference type="PANTHER" id="PTHR43470">
    <property type="entry name" value="PHOSPHATE TRANSPORT SYSTEM PERMEASE PROTEIN PSTA-RELATED"/>
    <property type="match status" value="1"/>
</dbReference>
<keyword evidence="7 9" id="KW-1133">Transmembrane helix</keyword>
<dbReference type="GO" id="GO:0035435">
    <property type="term" value="P:phosphate ion transmembrane transport"/>
    <property type="evidence" value="ECO:0007669"/>
    <property type="project" value="InterPro"/>
</dbReference>
<feature type="transmembrane region" description="Helical" evidence="9">
    <location>
        <begin position="301"/>
        <end position="323"/>
    </location>
</feature>
<dbReference type="InterPro" id="IPR005672">
    <property type="entry name" value="Phosphate_PstA"/>
</dbReference>
<dbReference type="GO" id="GO:0005315">
    <property type="term" value="F:phosphate transmembrane transporter activity"/>
    <property type="evidence" value="ECO:0007669"/>
    <property type="project" value="InterPro"/>
</dbReference>
<sequence length="451" mass="49288">MTDASMDTADAPRGKISLTAADARTKHRNAAEKRFQMYGLAAIGTGIFFLVVLLWAILANGLTAFQQTFIEVPVYLDEAKLDKNGNRDIEDIKKVSTFGYQPLIQQAILAQVQDEGFDTPLEDAKDMKALISASAAAQLRDYVIANPDRIGQTIDFRILASSRVDGYFKGRVKRDDLARDKNIDAEHLDLVDQMRRAGLIQKSFNTEFIFGADASESRPEQAGLGVSMLGSFFMMLVVLALSLPIGVAASIYLEEFAPQNRWTDLIEVNISNLAAVPSIVFGILGLAVFIQFMHLPQSAPLVGGLVLTLMTLPTIIISTRASLKSVPPSIRDAALGVGASKMQAVFHHVLPLAMPGILTGTIIGLAQALGETAPLLLIGMVGYIATNYPDGIAEGFMSPNSAMPAQIYEWAKRADPAYYERAWGGIIILLVFLLTMNIIAIILRRRFERRW</sequence>
<dbReference type="OrthoDB" id="9807065at2"/>
<comment type="caution">
    <text evidence="11">The sequence shown here is derived from an EMBL/GenBank/DDBJ whole genome shotgun (WGS) entry which is preliminary data.</text>
</comment>
<feature type="transmembrane region" description="Helical" evidence="9">
    <location>
        <begin position="273"/>
        <end position="295"/>
    </location>
</feature>
<proteinExistence type="inferred from homology"/>
<dbReference type="CDD" id="cd06261">
    <property type="entry name" value="TM_PBP2"/>
    <property type="match status" value="1"/>
</dbReference>
<evidence type="ECO:0000256" key="9">
    <source>
        <dbReference type="RuleBase" id="RU363043"/>
    </source>
</evidence>
<evidence type="ECO:0000313" key="11">
    <source>
        <dbReference type="EMBL" id="EBA07191.1"/>
    </source>
</evidence>
<evidence type="ECO:0000256" key="5">
    <source>
        <dbReference type="ARBA" id="ARBA00022475"/>
    </source>
</evidence>
<evidence type="ECO:0000259" key="10">
    <source>
        <dbReference type="PROSITE" id="PS50928"/>
    </source>
</evidence>
<dbReference type="PANTHER" id="PTHR43470:SF5">
    <property type="entry name" value="PHOSPHATE TRANSPORT SYSTEM PERMEASE PROTEIN PSTA"/>
    <property type="match status" value="1"/>
</dbReference>
<dbReference type="Pfam" id="PF00528">
    <property type="entry name" value="BPD_transp_1"/>
    <property type="match status" value="1"/>
</dbReference>
<keyword evidence="8 9" id="KW-0472">Membrane</keyword>
<dbReference type="AlphaFoldDB" id="A3K641"/>
<dbReference type="InterPro" id="IPR035906">
    <property type="entry name" value="MetI-like_sf"/>
</dbReference>
<dbReference type="InterPro" id="IPR000515">
    <property type="entry name" value="MetI-like"/>
</dbReference>
<name>A3K641_SAGS3</name>
<dbReference type="Proteomes" id="UP000005713">
    <property type="component" value="Unassembled WGS sequence"/>
</dbReference>
<reference evidence="11 12" key="1">
    <citation type="submission" date="2006-06" db="EMBL/GenBank/DDBJ databases">
        <authorList>
            <person name="Moran M.A."/>
            <person name="Ferriera S."/>
            <person name="Johnson J."/>
            <person name="Kravitz S."/>
            <person name="Beeson K."/>
            <person name="Sutton G."/>
            <person name="Rogers Y.-H."/>
            <person name="Friedman R."/>
            <person name="Frazier M."/>
            <person name="Venter J.C."/>
        </authorList>
    </citation>
    <scope>NUCLEOTIDE SEQUENCE [LARGE SCALE GENOMIC DNA]</scope>
    <source>
        <strain evidence="11 12">E-37</strain>
    </source>
</reference>
<evidence type="ECO:0000256" key="3">
    <source>
        <dbReference type="ARBA" id="ARBA00016864"/>
    </source>
</evidence>
<comment type="similarity">
    <text evidence="2 9">Belongs to the binding-protein-dependent transport system permease family. CysTW subfamily.</text>
</comment>
<dbReference type="RefSeq" id="WP_005860731.1">
    <property type="nucleotide sequence ID" value="NZ_AAYA01000010.1"/>
</dbReference>
<dbReference type="InterPro" id="IPR024573">
    <property type="entry name" value="DUF3333"/>
</dbReference>
<dbReference type="EMBL" id="AAYA01000010">
    <property type="protein sequence ID" value="EBA07191.1"/>
    <property type="molecule type" value="Genomic_DNA"/>
</dbReference>
<dbReference type="GO" id="GO:0005886">
    <property type="term" value="C:plasma membrane"/>
    <property type="evidence" value="ECO:0007669"/>
    <property type="project" value="UniProtKB-SubCell"/>
</dbReference>
<evidence type="ECO:0000256" key="1">
    <source>
        <dbReference type="ARBA" id="ARBA00004651"/>
    </source>
</evidence>